<keyword evidence="2" id="KW-0645">Protease</keyword>
<dbReference type="InterPro" id="IPR038765">
    <property type="entry name" value="Papain-like_cys_pep_sf"/>
</dbReference>
<protein>
    <recommendedName>
        <fullName evidence="5">NlpC/P60 domain-containing protein</fullName>
    </recommendedName>
</protein>
<proteinExistence type="inferred from homology"/>
<evidence type="ECO:0000256" key="1">
    <source>
        <dbReference type="ARBA" id="ARBA00007074"/>
    </source>
</evidence>
<dbReference type="AlphaFoldDB" id="C4RAJ0"/>
<dbReference type="Gene3D" id="3.90.1720.10">
    <property type="entry name" value="endopeptidase domain like (from Nostoc punctiforme)"/>
    <property type="match status" value="1"/>
</dbReference>
<dbReference type="EMBL" id="FP102531">
    <property type="protein sequence ID" value="CAV30835.1"/>
    <property type="molecule type" value="Genomic_DNA"/>
</dbReference>
<name>C4RAJ0_9PROT</name>
<feature type="domain" description="NlpC/P60" evidence="5">
    <location>
        <begin position="32"/>
        <end position="122"/>
    </location>
</feature>
<sequence>MHWAETYIGIPWSATGDGPARGEDGGTPDRETWSFHCWAFVRHIQKQHFGRDLPGIPNPEDVLAIARGFRDHPERQRWKLVNAPKDGDCVLMRQARYPIHVGVWLEVDNGGVLHCSQEAGAAFQTLNSLALNGWSVEGFYRFAG</sequence>
<reference evidence="8" key="3">
    <citation type="submission" date="2016-07" db="EMBL/GenBank/DDBJ databases">
        <authorList>
            <person name="Florea S."/>
            <person name="Webb J.S."/>
            <person name="Jaromczyk J."/>
            <person name="Schardl C.L."/>
        </authorList>
    </citation>
    <scope>NUCLEOTIDE SEQUENCE [LARGE SCALE GENOMIC DNA]</scope>
    <source>
        <strain evidence="8">MV-1</strain>
    </source>
</reference>
<evidence type="ECO:0000313" key="8">
    <source>
        <dbReference type="Proteomes" id="UP000095347"/>
    </source>
</evidence>
<comment type="similarity">
    <text evidence="1">Belongs to the peptidase C40 family.</text>
</comment>
<evidence type="ECO:0000313" key="6">
    <source>
        <dbReference type="EMBL" id="CAV30835.1"/>
    </source>
</evidence>
<accession>C4RAJ0</accession>
<dbReference type="STRING" id="28181.BEN30_09710"/>
<reference evidence="6" key="1">
    <citation type="journal article" date="2009" name="Environ. Microbiol.">
        <title>Comparative analysis of magnetosome gene clusters in magnetotactic bacteria provides further evidence for horizontal gene transfer.</title>
        <authorList>
            <person name="Jogler C."/>
            <person name="Kube M."/>
            <person name="Schubbe S."/>
            <person name="Ullrich S."/>
            <person name="Teeling H."/>
            <person name="Bazylinski D.A."/>
            <person name="Reinhardt R."/>
            <person name="Schuler D."/>
        </authorList>
    </citation>
    <scope>NUCLEOTIDE SEQUENCE</scope>
    <source>
        <strain evidence="6">Type strain: MV-1</strain>
    </source>
</reference>
<dbReference type="GO" id="GO:0006508">
    <property type="term" value="P:proteolysis"/>
    <property type="evidence" value="ECO:0007669"/>
    <property type="project" value="UniProtKB-KW"/>
</dbReference>
<dbReference type="InterPro" id="IPR000064">
    <property type="entry name" value="NLP_P60_dom"/>
</dbReference>
<organism evidence="6">
    <name type="scientific">Magnetovibrio blakemorei</name>
    <dbReference type="NCBI Taxonomy" id="28181"/>
    <lineage>
        <taxon>Bacteria</taxon>
        <taxon>Pseudomonadati</taxon>
        <taxon>Pseudomonadota</taxon>
        <taxon>Alphaproteobacteria</taxon>
        <taxon>Rhodospirillales</taxon>
        <taxon>Magnetovibrionaceae</taxon>
        <taxon>Magnetovibrio</taxon>
    </lineage>
</organism>
<dbReference type="GO" id="GO:0008234">
    <property type="term" value="F:cysteine-type peptidase activity"/>
    <property type="evidence" value="ECO:0007669"/>
    <property type="project" value="UniProtKB-KW"/>
</dbReference>
<dbReference type="RefSeq" id="WP_069957877.1">
    <property type="nucleotide sequence ID" value="NZ_MCGG01000024.1"/>
</dbReference>
<keyword evidence="3" id="KW-0378">Hydrolase</keyword>
<evidence type="ECO:0000256" key="2">
    <source>
        <dbReference type="ARBA" id="ARBA00022670"/>
    </source>
</evidence>
<gene>
    <name evidence="7" type="ORF">BEN30_09710</name>
    <name evidence="6" type="ORF">mv1g00088</name>
</gene>
<dbReference type="OrthoDB" id="6058745at2"/>
<evidence type="ECO:0000313" key="7">
    <source>
        <dbReference type="EMBL" id="OEJ67249.1"/>
    </source>
</evidence>
<dbReference type="EMBL" id="MCGG01000024">
    <property type="protein sequence ID" value="OEJ67249.1"/>
    <property type="molecule type" value="Genomic_DNA"/>
</dbReference>
<reference evidence="7" key="2">
    <citation type="submission" date="2016-07" db="EMBL/GenBank/DDBJ databases">
        <authorList>
            <person name="Trubitsyn D."/>
            <person name="Abreu F.A."/>
            <person name="Ward B."/>
            <person name="Taylor T."/>
            <person name="Hattori M."/>
            <person name="Kondo S."/>
            <person name="Trivedi U."/>
            <person name="Staniland S."/>
            <person name="Lins U."/>
            <person name="Bazylinski D.A."/>
        </authorList>
    </citation>
    <scope>NUCLEOTIDE SEQUENCE</scope>
    <source>
        <strain evidence="7">MV-1</strain>
    </source>
</reference>
<dbReference type="Pfam" id="PF00877">
    <property type="entry name" value="NLPC_P60"/>
    <property type="match status" value="1"/>
</dbReference>
<evidence type="ECO:0000259" key="5">
    <source>
        <dbReference type="Pfam" id="PF00877"/>
    </source>
</evidence>
<dbReference type="Proteomes" id="UP000095347">
    <property type="component" value="Unassembled WGS sequence"/>
</dbReference>
<dbReference type="SUPFAM" id="SSF54001">
    <property type="entry name" value="Cysteine proteinases"/>
    <property type="match status" value="1"/>
</dbReference>
<evidence type="ECO:0000256" key="4">
    <source>
        <dbReference type="ARBA" id="ARBA00022807"/>
    </source>
</evidence>
<keyword evidence="4" id="KW-0788">Thiol protease</keyword>
<keyword evidence="8" id="KW-1185">Reference proteome</keyword>
<evidence type="ECO:0000256" key="3">
    <source>
        <dbReference type="ARBA" id="ARBA00022801"/>
    </source>
</evidence>